<feature type="domain" description="Peptidase M28" evidence="21">
    <location>
        <begin position="161"/>
        <end position="345"/>
    </location>
</feature>
<evidence type="ECO:0000256" key="5">
    <source>
        <dbReference type="ARBA" id="ARBA00010918"/>
    </source>
</evidence>
<dbReference type="SUPFAM" id="SSF53187">
    <property type="entry name" value="Zn-dependent exopeptidases"/>
    <property type="match status" value="1"/>
</dbReference>
<dbReference type="CDD" id="cd03875">
    <property type="entry name" value="M28_Fxna_like"/>
    <property type="match status" value="1"/>
</dbReference>
<evidence type="ECO:0000256" key="20">
    <source>
        <dbReference type="SAM" id="Phobius"/>
    </source>
</evidence>
<evidence type="ECO:0000256" key="11">
    <source>
        <dbReference type="ARBA" id="ARBA00022801"/>
    </source>
</evidence>
<keyword evidence="9 20" id="KW-0812">Transmembrane</keyword>
<gene>
    <name evidence="22" type="ORF">AQUCO_01000640v1</name>
</gene>
<dbReference type="FunCoup" id="A0A2G5EAV6">
    <property type="interactions" value="556"/>
</dbReference>
<feature type="transmembrane region" description="Helical" evidence="20">
    <location>
        <begin position="571"/>
        <end position="592"/>
    </location>
</feature>
<dbReference type="OrthoDB" id="76293at2759"/>
<dbReference type="Proteomes" id="UP000230069">
    <property type="component" value="Unassembled WGS sequence"/>
</dbReference>
<feature type="transmembrane region" description="Helical" evidence="20">
    <location>
        <begin position="458"/>
        <end position="487"/>
    </location>
</feature>
<evidence type="ECO:0000256" key="15">
    <source>
        <dbReference type="ARBA" id="ARBA00023049"/>
    </source>
</evidence>
<keyword evidence="7" id="KW-0926">Vacuole</keyword>
<dbReference type="GO" id="GO:0046872">
    <property type="term" value="F:metal ion binding"/>
    <property type="evidence" value="ECO:0007669"/>
    <property type="project" value="UniProtKB-KW"/>
</dbReference>
<dbReference type="InterPro" id="IPR048024">
    <property type="entry name" value="Fxna-like_M28_dom"/>
</dbReference>
<evidence type="ECO:0000256" key="13">
    <source>
        <dbReference type="ARBA" id="ARBA00022833"/>
    </source>
</evidence>
<feature type="transmembrane region" description="Helical" evidence="20">
    <location>
        <begin position="612"/>
        <end position="634"/>
    </location>
</feature>
<feature type="transmembrane region" description="Helical" evidence="20">
    <location>
        <begin position="30"/>
        <end position="48"/>
    </location>
</feature>
<accession>A0A2G5EAV6</accession>
<evidence type="ECO:0000256" key="19">
    <source>
        <dbReference type="SAM" id="MobiDB-lite"/>
    </source>
</evidence>
<keyword evidence="8" id="KW-0645">Protease</keyword>
<comment type="subcellular location">
    <subcellularLocation>
        <location evidence="4">Endoplasmic reticulum membrane</location>
        <topology evidence="4">Multi-pass membrane protein</topology>
    </subcellularLocation>
    <subcellularLocation>
        <location evidence="3">Vacuole membrane</location>
        <topology evidence="3">Multi-pass membrane protein</topology>
    </subcellularLocation>
</comment>
<dbReference type="InterPro" id="IPR045175">
    <property type="entry name" value="M28_fam"/>
</dbReference>
<dbReference type="PANTHER" id="PTHR12147:SF58">
    <property type="entry name" value="VACUOLAR MEMBRANE PROTEASE"/>
    <property type="match status" value="1"/>
</dbReference>
<evidence type="ECO:0000256" key="16">
    <source>
        <dbReference type="ARBA" id="ARBA00023136"/>
    </source>
</evidence>
<dbReference type="AlphaFoldDB" id="A0A2G5EAV6"/>
<evidence type="ECO:0000256" key="1">
    <source>
        <dbReference type="ARBA" id="ARBA00001947"/>
    </source>
</evidence>
<evidence type="ECO:0000313" key="23">
    <source>
        <dbReference type="Proteomes" id="UP000230069"/>
    </source>
</evidence>
<evidence type="ECO:0000259" key="21">
    <source>
        <dbReference type="Pfam" id="PF04389"/>
    </source>
</evidence>
<feature type="transmembrane region" description="Helical" evidence="20">
    <location>
        <begin position="422"/>
        <end position="446"/>
    </location>
</feature>
<keyword evidence="17" id="KW-0325">Glycoprotein</keyword>
<keyword evidence="15" id="KW-0482">Metalloprotease</keyword>
<reference evidence="22 23" key="1">
    <citation type="submission" date="2017-09" db="EMBL/GenBank/DDBJ databases">
        <title>WGS assembly of Aquilegia coerulea Goldsmith.</title>
        <authorList>
            <person name="Hodges S."/>
            <person name="Kramer E."/>
            <person name="Nordborg M."/>
            <person name="Tomkins J."/>
            <person name="Borevitz J."/>
            <person name="Derieg N."/>
            <person name="Yan J."/>
            <person name="Mihaltcheva S."/>
            <person name="Hayes R.D."/>
            <person name="Rokhsar D."/>
        </authorList>
    </citation>
    <scope>NUCLEOTIDE SEQUENCE [LARGE SCALE GENOMIC DNA]</scope>
    <source>
        <strain evidence="23">cv. Goldsmith</strain>
    </source>
</reference>
<evidence type="ECO:0000256" key="3">
    <source>
        <dbReference type="ARBA" id="ARBA00004128"/>
    </source>
</evidence>
<dbReference type="InParanoid" id="A0A2G5EAV6"/>
<evidence type="ECO:0000256" key="8">
    <source>
        <dbReference type="ARBA" id="ARBA00022670"/>
    </source>
</evidence>
<keyword evidence="16 20" id="KW-0472">Membrane</keyword>
<dbReference type="InterPro" id="IPR007484">
    <property type="entry name" value="Peptidase_M28"/>
</dbReference>
<feature type="transmembrane region" description="Helical" evidence="20">
    <location>
        <begin position="395"/>
        <end position="415"/>
    </location>
</feature>
<evidence type="ECO:0000256" key="18">
    <source>
        <dbReference type="ARBA" id="ARBA00031512"/>
    </source>
</evidence>
<comment type="function">
    <text evidence="2">May be involved in vacuolar sorting and osmoregulation.</text>
</comment>
<protein>
    <recommendedName>
        <fullName evidence="6">Vacuolar membrane protease</fullName>
    </recommendedName>
    <alternativeName>
        <fullName evidence="18">FXNA-related family protease 1</fullName>
    </alternativeName>
</protein>
<keyword evidence="12" id="KW-0256">Endoplasmic reticulum</keyword>
<comment type="cofactor">
    <cofactor evidence="1">
        <name>Zn(2+)</name>
        <dbReference type="ChEBI" id="CHEBI:29105"/>
    </cofactor>
</comment>
<proteinExistence type="inferred from homology"/>
<dbReference type="GO" id="GO:0008235">
    <property type="term" value="F:metalloexopeptidase activity"/>
    <property type="evidence" value="ECO:0007669"/>
    <property type="project" value="InterPro"/>
</dbReference>
<evidence type="ECO:0000256" key="7">
    <source>
        <dbReference type="ARBA" id="ARBA00022554"/>
    </source>
</evidence>
<dbReference type="GO" id="GO:0005774">
    <property type="term" value="C:vacuolar membrane"/>
    <property type="evidence" value="ECO:0007669"/>
    <property type="project" value="UniProtKB-SubCell"/>
</dbReference>
<evidence type="ECO:0000256" key="14">
    <source>
        <dbReference type="ARBA" id="ARBA00022989"/>
    </source>
</evidence>
<keyword evidence="10" id="KW-0479">Metal-binding</keyword>
<keyword evidence="14 20" id="KW-1133">Transmembrane helix</keyword>
<evidence type="ECO:0000256" key="9">
    <source>
        <dbReference type="ARBA" id="ARBA00022692"/>
    </source>
</evidence>
<comment type="similarity">
    <text evidence="5">Belongs to the peptidase M28 family.</text>
</comment>
<feature type="transmembrane region" description="Helical" evidence="20">
    <location>
        <begin position="646"/>
        <end position="666"/>
    </location>
</feature>
<evidence type="ECO:0000256" key="4">
    <source>
        <dbReference type="ARBA" id="ARBA00004477"/>
    </source>
</evidence>
<dbReference type="Gene3D" id="3.40.630.10">
    <property type="entry name" value="Zn peptidases"/>
    <property type="match status" value="1"/>
</dbReference>
<keyword evidence="13" id="KW-0862">Zinc</keyword>
<organism evidence="22 23">
    <name type="scientific">Aquilegia coerulea</name>
    <name type="common">Rocky mountain columbine</name>
    <dbReference type="NCBI Taxonomy" id="218851"/>
    <lineage>
        <taxon>Eukaryota</taxon>
        <taxon>Viridiplantae</taxon>
        <taxon>Streptophyta</taxon>
        <taxon>Embryophyta</taxon>
        <taxon>Tracheophyta</taxon>
        <taxon>Spermatophyta</taxon>
        <taxon>Magnoliopsida</taxon>
        <taxon>Ranunculales</taxon>
        <taxon>Ranunculaceae</taxon>
        <taxon>Thalictroideae</taxon>
        <taxon>Aquilegia</taxon>
    </lineage>
</organism>
<dbReference type="GO" id="GO:0006508">
    <property type="term" value="P:proteolysis"/>
    <property type="evidence" value="ECO:0007669"/>
    <property type="project" value="UniProtKB-KW"/>
</dbReference>
<feature type="region of interest" description="Disordered" evidence="19">
    <location>
        <begin position="1"/>
        <end position="24"/>
    </location>
</feature>
<dbReference type="Pfam" id="PF04389">
    <property type="entry name" value="Peptidase_M28"/>
    <property type="match status" value="1"/>
</dbReference>
<dbReference type="STRING" id="218851.A0A2G5EAV6"/>
<keyword evidence="11" id="KW-0378">Hydrolase</keyword>
<evidence type="ECO:0000256" key="17">
    <source>
        <dbReference type="ARBA" id="ARBA00023180"/>
    </source>
</evidence>
<name>A0A2G5EAV6_AQUCA</name>
<evidence type="ECO:0000256" key="10">
    <source>
        <dbReference type="ARBA" id="ARBA00022723"/>
    </source>
</evidence>
<sequence>MRRRPANSTTEPPPSSSESNVGQRQTKRSFSMMLSLIAVIFNCCWAVYHYQYDAMPIPLTAQQAGKRGFSEHVAMEHVKALTQFGPHPLASDALDHAIQYVLATSENIKKTAHWEVDVQVDLFHAQYGANRLVGGLFKGKTLVYSDLKHVVLRILPKYMSKQDEEDAILISSHIDTVFSTAGAGDCSSCVAVMLELARGISQWAHGFKHAVIFLFNTGEEEGLNGAHSFITQHPWRSSIRVAIDLEAMGVGGKSSIFQGGPDPWAIENFAKVAKYPSAQVAAQDLFNSGVIKSATDFQVYKEIAGLSGLDFAYGDVGAVYHTKNDKLELLKSGSLQHLGENMLAFLLHTAALPHLPQEKNVENAEGQDQAVFFDILGTYMVVYRQRFANMLHNSVIMQAILIWTTSLFIGGYPAVVSLGLSFLSILLMWIFALSFCVFVSLSLPLICSSPVPYIASPWLVIGLFVAPAVLGALIGQHLGFLILLKYLRRVSSTRKQKQSPGIEASIVELEAERWLFKAGSIQWLVILIAGNFYKLGSSYIALVWLVSPAFAYGFLEATLSPVRSPKPLKLVTLLLGLSVPVIFSAGIFIRLVGTLIGTIVRLDRNPGSTPDGLGNVMVSGLVAIIVCLTLVYLLSYVHLSGAKRPIIFVTCALFGLSLSAVMTGVVPPFTEDVARAVNVVHVVETIGRYGENQSPISYISLFSTTPGKLLKEIEHVRGEGFICGKSKVIDFVTFTVNYGCWSSDDVQSGWDESDIPIMQVESDMKTDDRETRVSVNTKVSVRWSLAINTEEIEDFKFEGNSVELVSVDHKTTVDGWHIIQFSGGKKSPTVFNLTLFWVKNSPVLTQQPDGLRGGRRPLLKLRTDLDRLTPKADRVLQKLPPWCSIFGKSTFPHSLAFLTSLPVDI</sequence>
<dbReference type="PANTHER" id="PTHR12147">
    <property type="entry name" value="METALLOPEPTIDASE M28 FAMILY MEMBER"/>
    <property type="match status" value="1"/>
</dbReference>
<dbReference type="GO" id="GO:0005789">
    <property type="term" value="C:endoplasmic reticulum membrane"/>
    <property type="evidence" value="ECO:0007669"/>
    <property type="project" value="UniProtKB-SubCell"/>
</dbReference>
<dbReference type="EMBL" id="KZ305027">
    <property type="protein sequence ID" value="PIA52904.1"/>
    <property type="molecule type" value="Genomic_DNA"/>
</dbReference>
<evidence type="ECO:0000256" key="12">
    <source>
        <dbReference type="ARBA" id="ARBA00022824"/>
    </source>
</evidence>
<evidence type="ECO:0000256" key="2">
    <source>
        <dbReference type="ARBA" id="ARBA00003273"/>
    </source>
</evidence>
<keyword evidence="23" id="KW-1185">Reference proteome</keyword>
<dbReference type="FunFam" id="3.40.630.10:FF:000008">
    <property type="entry name" value="Endoplasmic reticulum metallopeptidase 1"/>
    <property type="match status" value="1"/>
</dbReference>
<evidence type="ECO:0000256" key="6">
    <source>
        <dbReference type="ARBA" id="ARBA00017435"/>
    </source>
</evidence>
<evidence type="ECO:0000313" key="22">
    <source>
        <dbReference type="EMBL" id="PIA52904.1"/>
    </source>
</evidence>